<dbReference type="PANTHER" id="PTHR22953:SF153">
    <property type="entry name" value="PURPLE ACID PHOSPHATASE"/>
    <property type="match status" value="1"/>
</dbReference>
<dbReference type="Gene3D" id="2.60.40.380">
    <property type="entry name" value="Purple acid phosphatase-like, N-terminal"/>
    <property type="match status" value="1"/>
</dbReference>
<dbReference type="Pfam" id="PF00149">
    <property type="entry name" value="Metallophos"/>
    <property type="match status" value="1"/>
</dbReference>
<dbReference type="AlphaFoldDB" id="A0A8T0G5R1"/>
<dbReference type="Pfam" id="PF16656">
    <property type="entry name" value="Pur_ac_phosph_N"/>
    <property type="match status" value="1"/>
</dbReference>
<keyword evidence="3 5" id="KW-0378">Hydrolase</keyword>
<evidence type="ECO:0000313" key="9">
    <source>
        <dbReference type="EMBL" id="KAG0554613.1"/>
    </source>
</evidence>
<evidence type="ECO:0000256" key="5">
    <source>
        <dbReference type="RuleBase" id="RU361203"/>
    </source>
</evidence>
<dbReference type="InterPro" id="IPR004843">
    <property type="entry name" value="Calcineurin-like_PHP"/>
</dbReference>
<dbReference type="InterPro" id="IPR015914">
    <property type="entry name" value="PAPs_N"/>
</dbReference>
<evidence type="ECO:0000256" key="1">
    <source>
        <dbReference type="ARBA" id="ARBA00008723"/>
    </source>
</evidence>
<comment type="catalytic activity">
    <reaction evidence="5">
        <text>a phosphate monoester + H2O = an alcohol + phosphate</text>
        <dbReference type="Rhea" id="RHEA:15017"/>
        <dbReference type="ChEBI" id="CHEBI:15377"/>
        <dbReference type="ChEBI" id="CHEBI:30879"/>
        <dbReference type="ChEBI" id="CHEBI:43474"/>
        <dbReference type="ChEBI" id="CHEBI:67140"/>
        <dbReference type="EC" id="3.1.3.2"/>
    </reaction>
</comment>
<accession>A0A8T0G5R1</accession>
<gene>
    <name evidence="9" type="ORF">KC19_12G104900</name>
</gene>
<evidence type="ECO:0000259" key="6">
    <source>
        <dbReference type="Pfam" id="PF00149"/>
    </source>
</evidence>
<sequence length="461" mass="52385">MGPKVTPLDPTSVKSIVEYGTASGSYTMSANGTSEVYSQLYPFPDTLNYTSGIIHHVRITGLKPETTYYYRCGDPTLQAMSGEHSFKTLPAPGPSNYPYRIAVVGDLGLTYNSTSTVDHMIDNNPDLVLMIGDMAYANLYITNGTGASDYGQTFGKDTPTHETYQPRWDMWQRMVEPLASRVPWMVIEGNHEVETQINNESFVAYKARFAVPHAESNSGTSMYYSFNAGGIHFVMIGGYIEYNKTSEQYKWLKEDLAKVDRSVTPWLIALTHPPWYNSYLAHYRELECMRQSMEDLLYEYGVDVMFHGHVHAYERINRVYNYKYDPCGPVYITCGDGGNGEKLAILHADEDDACPDPMRTPDKNFAQLGGYCGFNFTNGKFCWDKQPAWSAWRDSSFGHGIIEVMNSTHLLWTWHRNQDQYDEIVGDQIYIVRQPHVCSNQNLLRRNKDTPLSESSDSKLI</sequence>
<proteinExistence type="inferred from homology"/>
<dbReference type="Pfam" id="PF14008">
    <property type="entry name" value="Metallophos_C"/>
    <property type="match status" value="1"/>
</dbReference>
<dbReference type="SUPFAM" id="SSF56300">
    <property type="entry name" value="Metallo-dependent phosphatases"/>
    <property type="match status" value="1"/>
</dbReference>
<evidence type="ECO:0000256" key="4">
    <source>
        <dbReference type="ARBA" id="ARBA00023180"/>
    </source>
</evidence>
<dbReference type="InterPro" id="IPR029052">
    <property type="entry name" value="Metallo-depent_PP-like"/>
</dbReference>
<dbReference type="InterPro" id="IPR025733">
    <property type="entry name" value="PAPs_C"/>
</dbReference>
<organism evidence="9 10">
    <name type="scientific">Ceratodon purpureus</name>
    <name type="common">Fire moss</name>
    <name type="synonym">Dicranum purpureum</name>
    <dbReference type="NCBI Taxonomy" id="3225"/>
    <lineage>
        <taxon>Eukaryota</taxon>
        <taxon>Viridiplantae</taxon>
        <taxon>Streptophyta</taxon>
        <taxon>Embryophyta</taxon>
        <taxon>Bryophyta</taxon>
        <taxon>Bryophytina</taxon>
        <taxon>Bryopsida</taxon>
        <taxon>Dicranidae</taxon>
        <taxon>Pseudoditrichales</taxon>
        <taxon>Ditrichaceae</taxon>
        <taxon>Ceratodon</taxon>
    </lineage>
</organism>
<dbReference type="SUPFAM" id="SSF49363">
    <property type="entry name" value="Purple acid phosphatase, N-terminal domain"/>
    <property type="match status" value="1"/>
</dbReference>
<keyword evidence="10" id="KW-1185">Reference proteome</keyword>
<evidence type="ECO:0000259" key="8">
    <source>
        <dbReference type="Pfam" id="PF16656"/>
    </source>
</evidence>
<protein>
    <recommendedName>
        <fullName evidence="5">Purple acid phosphatase</fullName>
        <ecNumber evidence="5">3.1.3.2</ecNumber>
    </recommendedName>
</protein>
<evidence type="ECO:0000256" key="2">
    <source>
        <dbReference type="ARBA" id="ARBA00022729"/>
    </source>
</evidence>
<keyword evidence="4" id="KW-0325">Glycoprotein</keyword>
<feature type="domain" description="Calcineurin-like phosphoesterase" evidence="6">
    <location>
        <begin position="100"/>
        <end position="313"/>
    </location>
</feature>
<keyword evidence="2" id="KW-0732">Signal</keyword>
<evidence type="ECO:0000259" key="7">
    <source>
        <dbReference type="Pfam" id="PF14008"/>
    </source>
</evidence>
<dbReference type="InterPro" id="IPR039331">
    <property type="entry name" value="PAPs-like"/>
</dbReference>
<dbReference type="GO" id="GO:0003993">
    <property type="term" value="F:acid phosphatase activity"/>
    <property type="evidence" value="ECO:0007669"/>
    <property type="project" value="UniProtKB-EC"/>
</dbReference>
<dbReference type="CDD" id="cd00839">
    <property type="entry name" value="MPP_PAPs"/>
    <property type="match status" value="1"/>
</dbReference>
<evidence type="ECO:0000313" key="10">
    <source>
        <dbReference type="Proteomes" id="UP000822688"/>
    </source>
</evidence>
<dbReference type="PANTHER" id="PTHR22953">
    <property type="entry name" value="ACID PHOSPHATASE RELATED"/>
    <property type="match status" value="1"/>
</dbReference>
<name>A0A8T0G5R1_CERPU</name>
<dbReference type="InterPro" id="IPR008963">
    <property type="entry name" value="Purple_acid_Pase-like_N"/>
</dbReference>
<comment type="caution">
    <text evidence="9">The sequence shown here is derived from an EMBL/GenBank/DDBJ whole genome shotgun (WGS) entry which is preliminary data.</text>
</comment>
<feature type="domain" description="Purple acid phosphatase N-terminal" evidence="8">
    <location>
        <begin position="11"/>
        <end position="88"/>
    </location>
</feature>
<dbReference type="EC" id="3.1.3.2" evidence="5"/>
<evidence type="ECO:0000256" key="3">
    <source>
        <dbReference type="ARBA" id="ARBA00022801"/>
    </source>
</evidence>
<feature type="domain" description="Purple acid phosphatase C-terminal" evidence="7">
    <location>
        <begin position="381"/>
        <end position="420"/>
    </location>
</feature>
<dbReference type="Proteomes" id="UP000822688">
    <property type="component" value="Chromosome 12"/>
</dbReference>
<dbReference type="EMBL" id="CM026433">
    <property type="protein sequence ID" value="KAG0554613.1"/>
    <property type="molecule type" value="Genomic_DNA"/>
</dbReference>
<reference evidence="9" key="1">
    <citation type="submission" date="2020-06" db="EMBL/GenBank/DDBJ databases">
        <title>WGS assembly of Ceratodon purpureus strain R40.</title>
        <authorList>
            <person name="Carey S.B."/>
            <person name="Jenkins J."/>
            <person name="Shu S."/>
            <person name="Lovell J.T."/>
            <person name="Sreedasyam A."/>
            <person name="Maumus F."/>
            <person name="Tiley G.P."/>
            <person name="Fernandez-Pozo N."/>
            <person name="Barry K."/>
            <person name="Chen C."/>
            <person name="Wang M."/>
            <person name="Lipzen A."/>
            <person name="Daum C."/>
            <person name="Saski C.A."/>
            <person name="Payton A.C."/>
            <person name="Mcbreen J.C."/>
            <person name="Conrad R.E."/>
            <person name="Kollar L.M."/>
            <person name="Olsson S."/>
            <person name="Huttunen S."/>
            <person name="Landis J.B."/>
            <person name="Wickett N.J."/>
            <person name="Johnson M.G."/>
            <person name="Rensing S.A."/>
            <person name="Grimwood J."/>
            <person name="Schmutz J."/>
            <person name="Mcdaniel S.F."/>
        </authorList>
    </citation>
    <scope>NUCLEOTIDE SEQUENCE</scope>
    <source>
        <strain evidence="9">R40</strain>
    </source>
</reference>
<dbReference type="GO" id="GO:0046872">
    <property type="term" value="F:metal ion binding"/>
    <property type="evidence" value="ECO:0007669"/>
    <property type="project" value="InterPro"/>
</dbReference>
<dbReference type="Gene3D" id="3.60.21.10">
    <property type="match status" value="1"/>
</dbReference>
<comment type="similarity">
    <text evidence="1 5">Belongs to the metallophosphoesterase superfamily. Purple acid phosphatase family.</text>
</comment>
<dbReference type="InterPro" id="IPR041792">
    <property type="entry name" value="MPP_PAP"/>
</dbReference>